<dbReference type="InterPro" id="IPR041532">
    <property type="entry name" value="RlmI-like_PUA"/>
</dbReference>
<feature type="domain" description="PUA" evidence="9">
    <location>
        <begin position="6"/>
        <end position="91"/>
    </location>
</feature>
<dbReference type="OrthoDB" id="9805492at2"/>
<organism evidence="10 11">
    <name type="scientific">Clostridium innocuum</name>
    <dbReference type="NCBI Taxonomy" id="1522"/>
    <lineage>
        <taxon>Bacteria</taxon>
        <taxon>Bacillati</taxon>
        <taxon>Bacillota</taxon>
        <taxon>Clostridia</taxon>
        <taxon>Eubacteriales</taxon>
        <taxon>Clostridiaceae</taxon>
        <taxon>Clostridium</taxon>
    </lineage>
</organism>
<dbReference type="Proteomes" id="UP000260025">
    <property type="component" value="Unassembled WGS sequence"/>
</dbReference>
<evidence type="ECO:0000256" key="6">
    <source>
        <dbReference type="ARBA" id="ARBA00022691"/>
    </source>
</evidence>
<dbReference type="EMBL" id="QVEV01000011">
    <property type="protein sequence ID" value="RGC15832.1"/>
    <property type="molecule type" value="Genomic_DNA"/>
</dbReference>
<name>A0A3E2VWU7_CLOIN</name>
<keyword evidence="2" id="KW-0963">Cytoplasm</keyword>
<keyword evidence="7" id="KW-0694">RNA-binding</keyword>
<evidence type="ECO:0000313" key="11">
    <source>
        <dbReference type="Proteomes" id="UP000260025"/>
    </source>
</evidence>
<keyword evidence="5 10" id="KW-0808">Transferase</keyword>
<sequence length="400" mass="46094">MNRNFPRVIISEEGEKWLDNEQMWMYKNNVVKLDENIENGALVDIVTTKDRYLGTGFLSRNSHITVRILSKDTTDTFDRAFFKERIRFAYAFRKTLESKNITNCRLIFGEADQLPGLTVDRYNDILVSQISSYGLEQRKDMLYEVLLEVLREDGQDVKGIYERNDIKVRAKEGLPLEKGYWKQMQLPTTTIIDENGLKLHVDVENGQKTGYFLDQKANRVLLREMAHGKRVMDCFSHTGGFALNAAYGNASQVVAVDVSQTALDQAYANATLNHLENRISFVKADVFKYLDTCKEGQFDIIVLDPPAFTKSRRTIDHAYSGYKRINKQAMKLLGRGGYLITCSCSRFMEIDNFEKMLRESAQEAGVTLKQVSVTQQNHDHPILWTMEETSYLKFYIFQIV</sequence>
<dbReference type="Pfam" id="PF17785">
    <property type="entry name" value="PUA_3"/>
    <property type="match status" value="1"/>
</dbReference>
<keyword evidence="6" id="KW-0949">S-adenosyl-L-methionine</keyword>
<dbReference type="Gene3D" id="3.40.50.150">
    <property type="entry name" value="Vaccinia Virus protein VP39"/>
    <property type="match status" value="1"/>
</dbReference>
<evidence type="ECO:0000256" key="1">
    <source>
        <dbReference type="ARBA" id="ARBA00004496"/>
    </source>
</evidence>
<accession>A0A3E2VWU7</accession>
<dbReference type="InterPro" id="IPR036974">
    <property type="entry name" value="PUA_sf"/>
</dbReference>
<dbReference type="GO" id="GO:0008168">
    <property type="term" value="F:methyltransferase activity"/>
    <property type="evidence" value="ECO:0007669"/>
    <property type="project" value="UniProtKB-KW"/>
</dbReference>
<keyword evidence="3" id="KW-0698">rRNA processing</keyword>
<dbReference type="InterPro" id="IPR015947">
    <property type="entry name" value="PUA-like_sf"/>
</dbReference>
<gene>
    <name evidence="10" type="ORF">DXA38_09175</name>
</gene>
<dbReference type="PROSITE" id="PS50890">
    <property type="entry name" value="PUA"/>
    <property type="match status" value="1"/>
</dbReference>
<proteinExistence type="inferred from homology"/>
<dbReference type="SUPFAM" id="SSF88697">
    <property type="entry name" value="PUA domain-like"/>
    <property type="match status" value="1"/>
</dbReference>
<dbReference type="CDD" id="cd02440">
    <property type="entry name" value="AdoMet_MTases"/>
    <property type="match status" value="1"/>
</dbReference>
<reference evidence="10 11" key="1">
    <citation type="submission" date="2018-08" db="EMBL/GenBank/DDBJ databases">
        <title>A genome reference for cultivated species of the human gut microbiota.</title>
        <authorList>
            <person name="Zou Y."/>
            <person name="Xue W."/>
            <person name="Luo G."/>
        </authorList>
    </citation>
    <scope>NUCLEOTIDE SEQUENCE [LARGE SCALE GENOMIC DNA]</scope>
    <source>
        <strain evidence="10 11">OF01-2LB</strain>
    </source>
</reference>
<evidence type="ECO:0000256" key="2">
    <source>
        <dbReference type="ARBA" id="ARBA00022490"/>
    </source>
</evidence>
<dbReference type="PANTHER" id="PTHR42873">
    <property type="entry name" value="RIBOSOMAL RNA LARGE SUBUNIT METHYLTRANSFERASE"/>
    <property type="match status" value="1"/>
</dbReference>
<evidence type="ECO:0000256" key="7">
    <source>
        <dbReference type="ARBA" id="ARBA00022884"/>
    </source>
</evidence>
<dbReference type="InterPro" id="IPR029063">
    <property type="entry name" value="SAM-dependent_MTases_sf"/>
</dbReference>
<dbReference type="CDD" id="cd21153">
    <property type="entry name" value="PUA_RlmI"/>
    <property type="match status" value="1"/>
</dbReference>
<dbReference type="GO" id="GO:0003723">
    <property type="term" value="F:RNA binding"/>
    <property type="evidence" value="ECO:0007669"/>
    <property type="project" value="UniProtKB-KW"/>
</dbReference>
<dbReference type="RefSeq" id="WP_117442929.1">
    <property type="nucleotide sequence ID" value="NZ_JAJFEN010000009.1"/>
</dbReference>
<dbReference type="AlphaFoldDB" id="A0A3E2VWU7"/>
<evidence type="ECO:0000256" key="4">
    <source>
        <dbReference type="ARBA" id="ARBA00022603"/>
    </source>
</evidence>
<dbReference type="SUPFAM" id="SSF53335">
    <property type="entry name" value="S-adenosyl-L-methionine-dependent methyltransferases"/>
    <property type="match status" value="1"/>
</dbReference>
<evidence type="ECO:0000256" key="3">
    <source>
        <dbReference type="ARBA" id="ARBA00022552"/>
    </source>
</evidence>
<dbReference type="GO" id="GO:0032259">
    <property type="term" value="P:methylation"/>
    <property type="evidence" value="ECO:0007669"/>
    <property type="project" value="UniProtKB-KW"/>
</dbReference>
<comment type="subcellular location">
    <subcellularLocation>
        <location evidence="1">Cytoplasm</location>
    </subcellularLocation>
</comment>
<dbReference type="Gene3D" id="2.30.130.10">
    <property type="entry name" value="PUA domain"/>
    <property type="match status" value="1"/>
</dbReference>
<comment type="similarity">
    <text evidence="8">Belongs to the methyltransferase superfamily. RlmI family.</text>
</comment>
<dbReference type="Pfam" id="PF10672">
    <property type="entry name" value="Methyltrans_SAM"/>
    <property type="match status" value="1"/>
</dbReference>
<dbReference type="GO" id="GO:0005737">
    <property type="term" value="C:cytoplasm"/>
    <property type="evidence" value="ECO:0007669"/>
    <property type="project" value="UniProtKB-SubCell"/>
</dbReference>
<evidence type="ECO:0000259" key="9">
    <source>
        <dbReference type="SMART" id="SM00359"/>
    </source>
</evidence>
<dbReference type="GO" id="GO:0006364">
    <property type="term" value="P:rRNA processing"/>
    <property type="evidence" value="ECO:0007669"/>
    <property type="project" value="UniProtKB-KW"/>
</dbReference>
<dbReference type="PANTHER" id="PTHR42873:SF1">
    <property type="entry name" value="S-ADENOSYLMETHIONINE-DEPENDENT METHYLTRANSFERASE DOMAIN-CONTAINING PROTEIN"/>
    <property type="match status" value="1"/>
</dbReference>
<evidence type="ECO:0000256" key="5">
    <source>
        <dbReference type="ARBA" id="ARBA00022679"/>
    </source>
</evidence>
<dbReference type="CDD" id="cd11572">
    <property type="entry name" value="RlmI_M_like"/>
    <property type="match status" value="1"/>
</dbReference>
<dbReference type="Gene3D" id="3.30.750.80">
    <property type="entry name" value="RNA methyltransferase domain (HRMD) like"/>
    <property type="match status" value="1"/>
</dbReference>
<evidence type="ECO:0000313" key="10">
    <source>
        <dbReference type="EMBL" id="RGC15832.1"/>
    </source>
</evidence>
<protein>
    <submittedName>
        <fullName evidence="10">Class I SAM-dependent rRNA methyltransferase</fullName>
    </submittedName>
</protein>
<dbReference type="InterPro" id="IPR002478">
    <property type="entry name" value="PUA"/>
</dbReference>
<dbReference type="InterPro" id="IPR019614">
    <property type="entry name" value="SAM-dep_methyl-trfase"/>
</dbReference>
<comment type="caution">
    <text evidence="10">The sequence shown here is derived from an EMBL/GenBank/DDBJ whole genome shotgun (WGS) entry which is preliminary data.</text>
</comment>
<dbReference type="SMART" id="SM00359">
    <property type="entry name" value="PUA"/>
    <property type="match status" value="1"/>
</dbReference>
<keyword evidence="4 10" id="KW-0489">Methyltransferase</keyword>
<evidence type="ECO:0000256" key="8">
    <source>
        <dbReference type="ARBA" id="ARBA00038091"/>
    </source>
</evidence>